<keyword evidence="2" id="KW-1185">Reference proteome</keyword>
<gene>
    <name evidence="1" type="ORF">CFY87_06005</name>
</gene>
<dbReference type="EMBL" id="NLFK01000005">
    <property type="protein sequence ID" value="OZN25017.1"/>
    <property type="molecule type" value="Genomic_DNA"/>
</dbReference>
<protein>
    <submittedName>
        <fullName evidence="1">Uncharacterized protein</fullName>
    </submittedName>
</protein>
<evidence type="ECO:0000313" key="2">
    <source>
        <dbReference type="Proteomes" id="UP000215738"/>
    </source>
</evidence>
<sequence length="33" mass="3667">MELKGEAGKRVALSAAKRIIKTHNKEIKALAYK</sequence>
<reference evidence="1 2" key="1">
    <citation type="submission" date="2017-07" db="EMBL/GenBank/DDBJ databases">
        <title>Virulence factors identified in Actinobacillus seminis.</title>
        <authorList>
            <person name="Negrete-Abascal E."/>
            <person name="Vaca-Pacheco S."/>
            <person name="Montes-Garcia F."/>
            <person name="Leyto-Gil A.M."/>
            <person name="Fragoso-Garcia E."/>
            <person name="Carvente-Garcia R."/>
            <person name="Perez-Agueros S."/>
            <person name="Castelan-Sanchez H.G."/>
            <person name="Garcia-Molina A."/>
            <person name="Villamar T.E."/>
            <person name="Vazquez-Cruz C."/>
        </authorList>
    </citation>
    <scope>NUCLEOTIDE SEQUENCE [LARGE SCALE GENOMIC DNA]</scope>
    <source>
        <strain evidence="1 2">ATCC 15768</strain>
    </source>
</reference>
<accession>A0ABX4FMQ2</accession>
<evidence type="ECO:0000313" key="1">
    <source>
        <dbReference type="EMBL" id="OZN25017.1"/>
    </source>
</evidence>
<comment type="caution">
    <text evidence="1">The sequence shown here is derived from an EMBL/GenBank/DDBJ whole genome shotgun (WGS) entry which is preliminary data.</text>
</comment>
<name>A0ABX4FMQ2_9PAST</name>
<proteinExistence type="predicted"/>
<organism evidence="1 2">
    <name type="scientific">Actinobacillus seminis</name>
    <dbReference type="NCBI Taxonomy" id="722"/>
    <lineage>
        <taxon>Bacteria</taxon>
        <taxon>Pseudomonadati</taxon>
        <taxon>Pseudomonadota</taxon>
        <taxon>Gammaproteobacteria</taxon>
        <taxon>Pasteurellales</taxon>
        <taxon>Pasteurellaceae</taxon>
        <taxon>Actinobacillus</taxon>
    </lineage>
</organism>
<dbReference type="Proteomes" id="UP000215738">
    <property type="component" value="Unassembled WGS sequence"/>
</dbReference>